<comment type="caution">
    <text evidence="4">The sequence shown here is derived from an EMBL/GenBank/DDBJ whole genome shotgun (WGS) entry which is preliminary data.</text>
</comment>
<dbReference type="GO" id="GO:0004867">
    <property type="term" value="F:serine-type endopeptidase inhibitor activity"/>
    <property type="evidence" value="ECO:0007669"/>
    <property type="project" value="InterPro"/>
</dbReference>
<evidence type="ECO:0000259" key="3">
    <source>
        <dbReference type="PROSITE" id="PS50279"/>
    </source>
</evidence>
<dbReference type="Gene3D" id="4.10.410.10">
    <property type="entry name" value="Pancreatic trypsin inhibitor Kunitz domain"/>
    <property type="match status" value="1"/>
</dbReference>
<dbReference type="SMART" id="SM00131">
    <property type="entry name" value="KU"/>
    <property type="match status" value="1"/>
</dbReference>
<proteinExistence type="predicted"/>
<dbReference type="Proteomes" id="UP001044222">
    <property type="component" value="Chromosome 7"/>
</dbReference>
<feature type="domain" description="BPTI/Kunitz inhibitor" evidence="3">
    <location>
        <begin position="34"/>
        <end position="84"/>
    </location>
</feature>
<evidence type="ECO:0000256" key="1">
    <source>
        <dbReference type="ARBA" id="ARBA00023157"/>
    </source>
</evidence>
<dbReference type="InterPro" id="IPR002223">
    <property type="entry name" value="Kunitz_BPTI"/>
</dbReference>
<keyword evidence="5" id="KW-1185">Reference proteome</keyword>
<sequence length="102" mass="10946">MPSTISQTARGEASGDGSTGGTPALFSGLTSDPCLAPMSEGSCTEYILQWYHHGRSGECRPFLYGGCGGNHNRFATKQACQRRCEGGKRGEEETHILSYTHC</sequence>
<dbReference type="Pfam" id="PF00014">
    <property type="entry name" value="Kunitz_BPTI"/>
    <property type="match status" value="1"/>
</dbReference>
<dbReference type="PANTHER" id="PTHR10083:SF375">
    <property type="entry name" value="BPTI_KUNITZ INHIBITOR DOMAIN-CONTAINING PROTEIN"/>
    <property type="match status" value="1"/>
</dbReference>
<dbReference type="PROSITE" id="PS50279">
    <property type="entry name" value="BPTI_KUNITZ_2"/>
    <property type="match status" value="1"/>
</dbReference>
<organism evidence="4 5">
    <name type="scientific">Anguilla anguilla</name>
    <name type="common">European freshwater eel</name>
    <name type="synonym">Muraena anguilla</name>
    <dbReference type="NCBI Taxonomy" id="7936"/>
    <lineage>
        <taxon>Eukaryota</taxon>
        <taxon>Metazoa</taxon>
        <taxon>Chordata</taxon>
        <taxon>Craniata</taxon>
        <taxon>Vertebrata</taxon>
        <taxon>Euteleostomi</taxon>
        <taxon>Actinopterygii</taxon>
        <taxon>Neopterygii</taxon>
        <taxon>Teleostei</taxon>
        <taxon>Anguilliformes</taxon>
        <taxon>Anguillidae</taxon>
        <taxon>Anguilla</taxon>
    </lineage>
</organism>
<dbReference type="SUPFAM" id="SSF57362">
    <property type="entry name" value="BPTI-like"/>
    <property type="match status" value="1"/>
</dbReference>
<dbReference type="InterPro" id="IPR020901">
    <property type="entry name" value="Prtase_inh_Kunz-CS"/>
</dbReference>
<dbReference type="GO" id="GO:0005615">
    <property type="term" value="C:extracellular space"/>
    <property type="evidence" value="ECO:0007669"/>
    <property type="project" value="TreeGrafter"/>
</dbReference>
<reference evidence="4" key="1">
    <citation type="submission" date="2021-01" db="EMBL/GenBank/DDBJ databases">
        <title>A chromosome-scale assembly of European eel, Anguilla anguilla.</title>
        <authorList>
            <person name="Henkel C."/>
            <person name="Jong-Raadsen S.A."/>
            <person name="Dufour S."/>
            <person name="Weltzien F.-A."/>
            <person name="Palstra A.P."/>
            <person name="Pelster B."/>
            <person name="Spaink H.P."/>
            <person name="Van Den Thillart G.E."/>
            <person name="Jansen H."/>
            <person name="Zahm M."/>
            <person name="Klopp C."/>
            <person name="Cedric C."/>
            <person name="Louis A."/>
            <person name="Berthelot C."/>
            <person name="Parey E."/>
            <person name="Roest Crollius H."/>
            <person name="Montfort J."/>
            <person name="Robinson-Rechavi M."/>
            <person name="Bucao C."/>
            <person name="Bouchez O."/>
            <person name="Gislard M."/>
            <person name="Lluch J."/>
            <person name="Milhes M."/>
            <person name="Lampietro C."/>
            <person name="Lopez Roques C."/>
            <person name="Donnadieu C."/>
            <person name="Braasch I."/>
            <person name="Desvignes T."/>
            <person name="Postlethwait J."/>
            <person name="Bobe J."/>
            <person name="Guiguen Y."/>
            <person name="Dirks R."/>
        </authorList>
    </citation>
    <scope>NUCLEOTIDE SEQUENCE</scope>
    <source>
        <strain evidence="4">Tag_6206</strain>
        <tissue evidence="4">Liver</tissue>
    </source>
</reference>
<accession>A0A9D3MDH6</accession>
<dbReference type="PRINTS" id="PR00759">
    <property type="entry name" value="BASICPTASE"/>
</dbReference>
<feature type="region of interest" description="Disordered" evidence="2">
    <location>
        <begin position="1"/>
        <end position="24"/>
    </location>
</feature>
<keyword evidence="1" id="KW-1015">Disulfide bond</keyword>
<dbReference type="EMBL" id="JAFIRN010000007">
    <property type="protein sequence ID" value="KAG5845992.1"/>
    <property type="molecule type" value="Genomic_DNA"/>
</dbReference>
<protein>
    <recommendedName>
        <fullName evidence="3">BPTI/Kunitz inhibitor domain-containing protein</fullName>
    </recommendedName>
</protein>
<dbReference type="PROSITE" id="PS00280">
    <property type="entry name" value="BPTI_KUNITZ_1"/>
    <property type="match status" value="1"/>
</dbReference>
<dbReference type="InterPro" id="IPR050098">
    <property type="entry name" value="TFPI/VKTCI-like"/>
</dbReference>
<evidence type="ECO:0000313" key="4">
    <source>
        <dbReference type="EMBL" id="KAG5845992.1"/>
    </source>
</evidence>
<name>A0A9D3MDH6_ANGAN</name>
<dbReference type="InterPro" id="IPR036880">
    <property type="entry name" value="Kunitz_BPTI_sf"/>
</dbReference>
<evidence type="ECO:0000256" key="2">
    <source>
        <dbReference type="SAM" id="MobiDB-lite"/>
    </source>
</evidence>
<dbReference type="AlphaFoldDB" id="A0A9D3MDH6"/>
<evidence type="ECO:0000313" key="5">
    <source>
        <dbReference type="Proteomes" id="UP001044222"/>
    </source>
</evidence>
<dbReference type="FunFam" id="4.10.410.10:FF:000020">
    <property type="entry name" value="Collagen, type VI, alpha 3"/>
    <property type="match status" value="1"/>
</dbReference>
<gene>
    <name evidence="4" type="ORF">ANANG_G00145020</name>
</gene>
<dbReference type="PANTHER" id="PTHR10083">
    <property type="entry name" value="KUNITZ-TYPE PROTEASE INHIBITOR-RELATED"/>
    <property type="match status" value="1"/>
</dbReference>